<evidence type="ECO:0000256" key="1">
    <source>
        <dbReference type="ARBA" id="ARBA00022801"/>
    </source>
</evidence>
<evidence type="ECO:0000313" key="3">
    <source>
        <dbReference type="EMBL" id="MFD1106383.1"/>
    </source>
</evidence>
<dbReference type="EC" id="3.-.-.-" evidence="3"/>
<dbReference type="InterPro" id="IPR000868">
    <property type="entry name" value="Isochorismatase-like_dom"/>
</dbReference>
<dbReference type="Gene3D" id="3.40.50.850">
    <property type="entry name" value="Isochorismatase-like"/>
    <property type="match status" value="1"/>
</dbReference>
<keyword evidence="1 3" id="KW-0378">Hydrolase</keyword>
<dbReference type="CDD" id="cd00431">
    <property type="entry name" value="cysteine_hydrolases"/>
    <property type="match status" value="1"/>
</dbReference>
<comment type="caution">
    <text evidence="3">The sequence shown here is derived from an EMBL/GenBank/DDBJ whole genome shotgun (WGS) entry which is preliminary data.</text>
</comment>
<protein>
    <submittedName>
        <fullName evidence="3">Isochorismatase family cysteine hydrolase</fullName>
        <ecNumber evidence="3">3.-.-.-</ecNumber>
    </submittedName>
</protein>
<dbReference type="EMBL" id="JBHTLS010000132">
    <property type="protein sequence ID" value="MFD1106383.1"/>
    <property type="molecule type" value="Genomic_DNA"/>
</dbReference>
<proteinExistence type="predicted"/>
<dbReference type="InterPro" id="IPR036380">
    <property type="entry name" value="Isochorismatase-like_sf"/>
</dbReference>
<evidence type="ECO:0000259" key="2">
    <source>
        <dbReference type="Pfam" id="PF00857"/>
    </source>
</evidence>
<dbReference type="Pfam" id="PF00857">
    <property type="entry name" value="Isochorismatase"/>
    <property type="match status" value="1"/>
</dbReference>
<dbReference type="PANTHER" id="PTHR43540">
    <property type="entry name" value="PEROXYUREIDOACRYLATE/UREIDOACRYLATE AMIDOHYDROLASE-RELATED"/>
    <property type="match status" value="1"/>
</dbReference>
<name>A0ABW3P5K6_9SPHN</name>
<reference evidence="4" key="1">
    <citation type="journal article" date="2019" name="Int. J. Syst. Evol. Microbiol.">
        <title>The Global Catalogue of Microorganisms (GCM) 10K type strain sequencing project: providing services to taxonomists for standard genome sequencing and annotation.</title>
        <authorList>
            <consortium name="The Broad Institute Genomics Platform"/>
            <consortium name="The Broad Institute Genome Sequencing Center for Infectious Disease"/>
            <person name="Wu L."/>
            <person name="Ma J."/>
        </authorList>
    </citation>
    <scope>NUCLEOTIDE SEQUENCE [LARGE SCALE GENOMIC DNA]</scope>
    <source>
        <strain evidence="4">CCUG 54329</strain>
    </source>
</reference>
<dbReference type="SUPFAM" id="SSF52499">
    <property type="entry name" value="Isochorismatase-like hydrolases"/>
    <property type="match status" value="1"/>
</dbReference>
<sequence>MANDCIEPTRTALLLVDPYNDFLALEGKLWPIVADVARQVGLHDNLRRVVGAMRAAGVQIVFVPHHRWRPGDLDGWKHPNPYMLARYEQQIFAAGSWGGEWHPDFVPQPDDLIATEHWGSSGFAGTNLDTLLKQRGVTHVILVGLIANTCLESTGKFAVELGYHVTLVRDATAAASGEAMACAHEINGPTYAHHITTTAELIGALSPQSPAPEGARP</sequence>
<dbReference type="RefSeq" id="WP_380913032.1">
    <property type="nucleotide sequence ID" value="NZ_JBHTLS010000132.1"/>
</dbReference>
<organism evidence="3 4">
    <name type="scientific">Sphingobium olei</name>
    <dbReference type="NCBI Taxonomy" id="420955"/>
    <lineage>
        <taxon>Bacteria</taxon>
        <taxon>Pseudomonadati</taxon>
        <taxon>Pseudomonadota</taxon>
        <taxon>Alphaproteobacteria</taxon>
        <taxon>Sphingomonadales</taxon>
        <taxon>Sphingomonadaceae</taxon>
        <taxon>Sphingobium</taxon>
    </lineage>
</organism>
<dbReference type="GO" id="GO:0016787">
    <property type="term" value="F:hydrolase activity"/>
    <property type="evidence" value="ECO:0007669"/>
    <property type="project" value="UniProtKB-KW"/>
</dbReference>
<dbReference type="InterPro" id="IPR050272">
    <property type="entry name" value="Isochorismatase-like_hydrls"/>
</dbReference>
<feature type="domain" description="Isochorismatase-like" evidence="2">
    <location>
        <begin position="11"/>
        <end position="185"/>
    </location>
</feature>
<dbReference type="PANTHER" id="PTHR43540:SF16">
    <property type="entry name" value="ISOCHORISMATASE-LIKE DOMAIN-CONTAINING PROTEIN"/>
    <property type="match status" value="1"/>
</dbReference>
<dbReference type="Proteomes" id="UP001597203">
    <property type="component" value="Unassembled WGS sequence"/>
</dbReference>
<keyword evidence="4" id="KW-1185">Reference proteome</keyword>
<evidence type="ECO:0000313" key="4">
    <source>
        <dbReference type="Proteomes" id="UP001597203"/>
    </source>
</evidence>
<gene>
    <name evidence="3" type="ORF">ACFQ24_16085</name>
</gene>
<accession>A0ABW3P5K6</accession>